<accession>A0A9P1GE82</accession>
<sequence>MVPNRRPFSGSFIFWLWYISVFVVDADWCVDQSSGDCKALFLQHGIQLHQVTGPAGHQAIKHARHGAQTLNNTFREVETATTHSPKNFSRNLSFGKGKEEDSLLLNQLVALSLTKEGSTSTVSAIINIVVLALLVALIVLLCRHDMNLEEARTEVQEDPRILYKQFEQNYSKEPSVARRLQECLSCWQTCC</sequence>
<dbReference type="EMBL" id="CAMXCT010004057">
    <property type="protein sequence ID" value="CAI4007482.1"/>
    <property type="molecule type" value="Genomic_DNA"/>
</dbReference>
<evidence type="ECO:0000256" key="2">
    <source>
        <dbReference type="SAM" id="SignalP"/>
    </source>
</evidence>
<keyword evidence="1" id="KW-0472">Membrane</keyword>
<organism evidence="3">
    <name type="scientific">Cladocopium goreaui</name>
    <dbReference type="NCBI Taxonomy" id="2562237"/>
    <lineage>
        <taxon>Eukaryota</taxon>
        <taxon>Sar</taxon>
        <taxon>Alveolata</taxon>
        <taxon>Dinophyceae</taxon>
        <taxon>Suessiales</taxon>
        <taxon>Symbiodiniaceae</taxon>
        <taxon>Cladocopium</taxon>
    </lineage>
</organism>
<proteinExistence type="predicted"/>
<keyword evidence="5" id="KW-1185">Reference proteome</keyword>
<evidence type="ECO:0000256" key="1">
    <source>
        <dbReference type="SAM" id="Phobius"/>
    </source>
</evidence>
<evidence type="ECO:0000313" key="3">
    <source>
        <dbReference type="EMBL" id="CAI4007482.1"/>
    </source>
</evidence>
<evidence type="ECO:0000313" key="4">
    <source>
        <dbReference type="EMBL" id="CAL4794794.1"/>
    </source>
</evidence>
<keyword evidence="1" id="KW-1133">Transmembrane helix</keyword>
<reference evidence="4 5" key="2">
    <citation type="submission" date="2024-05" db="EMBL/GenBank/DDBJ databases">
        <authorList>
            <person name="Chen Y."/>
            <person name="Shah S."/>
            <person name="Dougan E. K."/>
            <person name="Thang M."/>
            <person name="Chan C."/>
        </authorList>
    </citation>
    <scope>NUCLEOTIDE SEQUENCE [LARGE SCALE GENOMIC DNA]</scope>
</reference>
<reference evidence="3" key="1">
    <citation type="submission" date="2022-10" db="EMBL/GenBank/DDBJ databases">
        <authorList>
            <person name="Chen Y."/>
            <person name="Dougan E. K."/>
            <person name="Chan C."/>
            <person name="Rhodes N."/>
            <person name="Thang M."/>
        </authorList>
    </citation>
    <scope>NUCLEOTIDE SEQUENCE</scope>
</reference>
<comment type="caution">
    <text evidence="3">The sequence shown here is derived from an EMBL/GenBank/DDBJ whole genome shotgun (WGS) entry which is preliminary data.</text>
</comment>
<gene>
    <name evidence="3" type="ORF">C1SCF055_LOCUS33035</name>
</gene>
<keyword evidence="2" id="KW-0732">Signal</keyword>
<dbReference type="EMBL" id="CAMXCT020004057">
    <property type="protein sequence ID" value="CAL1160857.1"/>
    <property type="molecule type" value="Genomic_DNA"/>
</dbReference>
<feature type="chain" id="PRO_5043272696" evidence="2">
    <location>
        <begin position="27"/>
        <end position="191"/>
    </location>
</feature>
<feature type="signal peptide" evidence="2">
    <location>
        <begin position="1"/>
        <end position="26"/>
    </location>
</feature>
<feature type="transmembrane region" description="Helical" evidence="1">
    <location>
        <begin position="122"/>
        <end position="142"/>
    </location>
</feature>
<protein>
    <submittedName>
        <fullName evidence="4">Microfibrillar-associated protein 1</fullName>
    </submittedName>
</protein>
<dbReference type="AlphaFoldDB" id="A0A9P1GE82"/>
<dbReference type="Proteomes" id="UP001152797">
    <property type="component" value="Unassembled WGS sequence"/>
</dbReference>
<keyword evidence="1" id="KW-0812">Transmembrane</keyword>
<dbReference type="EMBL" id="CAMXCT030004057">
    <property type="protein sequence ID" value="CAL4794794.1"/>
    <property type="molecule type" value="Genomic_DNA"/>
</dbReference>
<evidence type="ECO:0000313" key="5">
    <source>
        <dbReference type="Proteomes" id="UP001152797"/>
    </source>
</evidence>
<name>A0A9P1GE82_9DINO</name>